<dbReference type="InterPro" id="IPR007367">
    <property type="entry name" value="DUF433"/>
</dbReference>
<dbReference type="Pfam" id="PF04255">
    <property type="entry name" value="DUF433"/>
    <property type="match status" value="1"/>
</dbReference>
<protein>
    <submittedName>
        <fullName evidence="1">DUF433 domain-containing protein</fullName>
    </submittedName>
</protein>
<dbReference type="EMBL" id="JAIOIU010000155">
    <property type="protein sequence ID" value="MBZ0160826.1"/>
    <property type="molecule type" value="Genomic_DNA"/>
</dbReference>
<proteinExistence type="predicted"/>
<dbReference type="PANTHER" id="PTHR34849:SF3">
    <property type="entry name" value="SSR2962 PROTEIN"/>
    <property type="match status" value="1"/>
</dbReference>
<dbReference type="SUPFAM" id="SSF46689">
    <property type="entry name" value="Homeodomain-like"/>
    <property type="match status" value="1"/>
</dbReference>
<dbReference type="Proteomes" id="UP001197609">
    <property type="component" value="Unassembled WGS sequence"/>
</dbReference>
<comment type="caution">
    <text evidence="1">The sequence shown here is derived from an EMBL/GenBank/DDBJ whole genome shotgun (WGS) entry which is preliminary data.</text>
</comment>
<gene>
    <name evidence="1" type="ORF">K8G79_11940</name>
</gene>
<dbReference type="AlphaFoldDB" id="A0AAJ1AKE8"/>
<dbReference type="Gene3D" id="1.10.10.10">
    <property type="entry name" value="Winged helix-like DNA-binding domain superfamily/Winged helix DNA-binding domain"/>
    <property type="match status" value="1"/>
</dbReference>
<dbReference type="PANTHER" id="PTHR34849">
    <property type="entry name" value="SSL5025 PROTEIN"/>
    <property type="match status" value="1"/>
</dbReference>
<evidence type="ECO:0000313" key="1">
    <source>
        <dbReference type="EMBL" id="MBZ0160826.1"/>
    </source>
</evidence>
<name>A0AAJ1AKE8_9BACT</name>
<reference evidence="1 2" key="1">
    <citation type="journal article" date="2021" name="bioRxiv">
        <title>Unraveling nitrogen, sulfur and carbon metabolic pathways and microbial community transcriptional responses to substrate deprivation and toxicity stresses in a bioreactor mimicking anoxic brackish coastal sediment conditions.</title>
        <authorList>
            <person name="Martins P.D."/>
            <person name="Echeveste M.J."/>
            <person name="Arshad A."/>
            <person name="Kurth J."/>
            <person name="Ouboter H."/>
            <person name="Jetten M.S.M."/>
            <person name="Welte C.U."/>
        </authorList>
    </citation>
    <scope>NUCLEOTIDE SEQUENCE [LARGE SCALE GENOMIC DNA]</scope>
    <source>
        <strain evidence="1">MAG_38</strain>
    </source>
</reference>
<dbReference type="InterPro" id="IPR009057">
    <property type="entry name" value="Homeodomain-like_sf"/>
</dbReference>
<evidence type="ECO:0000313" key="2">
    <source>
        <dbReference type="Proteomes" id="UP001197609"/>
    </source>
</evidence>
<accession>A0AAJ1AKE8</accession>
<sequence>MTVTDRIEINPKIMIGKPVIRGTRITVELILHKLGEGASEADLLDAYPGLTPEDIRAAVAYAADTLAHEETILLEPSSKAAEG</sequence>
<organism evidence="1 2">
    <name type="scientific">Candidatus Methylomirabilis tolerans</name>
    <dbReference type="NCBI Taxonomy" id="3123416"/>
    <lineage>
        <taxon>Bacteria</taxon>
        <taxon>Candidatus Methylomirabilota</taxon>
        <taxon>Candidatus Methylomirabilia</taxon>
        <taxon>Candidatus Methylomirabilales</taxon>
        <taxon>Candidatus Methylomirabilaceae</taxon>
        <taxon>Candidatus Methylomirabilis</taxon>
    </lineage>
</organism>
<dbReference type="InterPro" id="IPR036388">
    <property type="entry name" value="WH-like_DNA-bd_sf"/>
</dbReference>